<dbReference type="InterPro" id="IPR023210">
    <property type="entry name" value="NADP_OxRdtase_dom"/>
</dbReference>
<sequence length="695" mass="78604">MEHLWSGHTWTLEANASDEELESAVADALAAGYRHFDSARAYENEAALGRALNKWIGGDKAKRRELFVVTKLPPGGNRPDLVQEYFDKSYADLGLEYIDLYLMHTPFAFEHVPGDLHPKNPDGTMRVDLTTDLIAVWKVMAVVYNNSSVKPYDDTRQLTQNTDANCEIKMNSEYRSDAVYKECSFTQPGRRAKSLMQSYILEVSRQKLRRICKPYGRRKFVPNREKVVQSRLYNMLKTLDKVQQEVPPPMDQFELPEMVDALAAATAPWTDAATLKSKDVLREPLWNKLPSLFCSCPCFGRARADDVPWDAPPAAADSYETIELKEDASDKSEKKKSGSHTQDMLRSHLHEHRNNALRHRNLPATPLRPPGRDLCEQCLEPPGPLHRPRTIKEKRKKLFSFFRTKRTKRGTKLIRNLYKRYSKNSIEVHSETLSKSLSHLTSNPSVPNITALWREPRERRSTLQVVAAWLPRRRRRARHDVVVLHPYCPERYKNAGTEVPHAVFSRRTERPKLCGPGEALQKLKESGRVRHVGVSNVNAQQLQRLTAAGRPACLQIEMHALCQQEEMIAAAAALNIPVVAYSPLGSKALADALAAKTGREYPDLLTLPAVRAAAAAHGRSPAQVLLRYALQRGFAVIPKSTNPQRILQNISLWDFSLSESEMASLRALDRGAAGRICDFSFFPGVEKHPEFPFNK</sequence>
<evidence type="ECO:0000256" key="1">
    <source>
        <dbReference type="SAM" id="MobiDB-lite"/>
    </source>
</evidence>
<dbReference type="InterPro" id="IPR018170">
    <property type="entry name" value="Aldo/ket_reductase_CS"/>
</dbReference>
<dbReference type="CDD" id="cd19071">
    <property type="entry name" value="AKR_AKR1-5-like"/>
    <property type="match status" value="1"/>
</dbReference>
<feature type="compositionally biased region" description="Basic and acidic residues" evidence="1">
    <location>
        <begin position="323"/>
        <end position="336"/>
    </location>
</feature>
<dbReference type="PRINTS" id="PR00069">
    <property type="entry name" value="ALDKETRDTASE"/>
</dbReference>
<proteinExistence type="evidence at transcript level"/>
<name>A0A1L8D711_PLUXY</name>
<dbReference type="InterPro" id="IPR036812">
    <property type="entry name" value="NAD(P)_OxRdtase_dom_sf"/>
</dbReference>
<dbReference type="PANTHER" id="PTHR11732">
    <property type="entry name" value="ALDO/KETO REDUCTASE"/>
    <property type="match status" value="1"/>
</dbReference>
<organism evidence="3">
    <name type="scientific">Plutella xylostella</name>
    <name type="common">Diamondback moth</name>
    <name type="synonym">Plutella maculipennis</name>
    <dbReference type="NCBI Taxonomy" id="51655"/>
    <lineage>
        <taxon>Eukaryota</taxon>
        <taxon>Metazoa</taxon>
        <taxon>Ecdysozoa</taxon>
        <taxon>Arthropoda</taxon>
        <taxon>Hexapoda</taxon>
        <taxon>Insecta</taxon>
        <taxon>Pterygota</taxon>
        <taxon>Neoptera</taxon>
        <taxon>Endopterygota</taxon>
        <taxon>Lepidoptera</taxon>
        <taxon>Glossata</taxon>
        <taxon>Ditrysia</taxon>
        <taxon>Yponomeutoidea</taxon>
        <taxon>Plutellidae</taxon>
        <taxon>Plutella</taxon>
    </lineage>
</organism>
<dbReference type="Pfam" id="PF00248">
    <property type="entry name" value="Aldo_ket_red"/>
    <property type="match status" value="2"/>
</dbReference>
<protein>
    <submittedName>
        <fullName evidence="3">Aldehyde reductase-1</fullName>
    </submittedName>
</protein>
<feature type="domain" description="NADP-dependent oxidoreductase" evidence="2">
    <location>
        <begin position="518"/>
        <end position="669"/>
    </location>
</feature>
<feature type="domain" description="NADP-dependent oxidoreductase" evidence="2">
    <location>
        <begin position="9"/>
        <end position="108"/>
    </location>
</feature>
<feature type="region of interest" description="Disordered" evidence="1">
    <location>
        <begin position="323"/>
        <end position="343"/>
    </location>
</feature>
<evidence type="ECO:0000313" key="3">
    <source>
        <dbReference type="EMBL" id="JAV02120.1"/>
    </source>
</evidence>
<dbReference type="AlphaFoldDB" id="A0A1L8D711"/>
<dbReference type="GO" id="GO:0016491">
    <property type="term" value="F:oxidoreductase activity"/>
    <property type="evidence" value="ECO:0007669"/>
    <property type="project" value="InterPro"/>
</dbReference>
<accession>A0A1L8D711</accession>
<dbReference type="InterPro" id="IPR020471">
    <property type="entry name" value="AKR"/>
</dbReference>
<dbReference type="EMBL" id="GEYN01000009">
    <property type="protein sequence ID" value="JAV02120.1"/>
    <property type="molecule type" value="mRNA"/>
</dbReference>
<dbReference type="PROSITE" id="PS00063">
    <property type="entry name" value="ALDOKETO_REDUCTASE_3"/>
    <property type="match status" value="1"/>
</dbReference>
<dbReference type="Gene3D" id="3.20.20.100">
    <property type="entry name" value="NADP-dependent oxidoreductase domain"/>
    <property type="match status" value="2"/>
</dbReference>
<evidence type="ECO:0000259" key="2">
    <source>
        <dbReference type="Pfam" id="PF00248"/>
    </source>
</evidence>
<reference evidence="3" key="1">
    <citation type="submission" date="2016-08" db="EMBL/GenBank/DDBJ databases">
        <title>Transcriptome of the diamond-back moth (Plutella xylostella).</title>
        <authorList>
            <person name="He P."/>
        </authorList>
    </citation>
    <scope>NUCLEOTIDE SEQUENCE</scope>
    <source>
        <strain evidence="3">Lab strain</strain>
        <tissue evidence="3">Multi</tissue>
    </source>
</reference>
<dbReference type="SUPFAM" id="SSF51430">
    <property type="entry name" value="NAD(P)-linked oxidoreductase"/>
    <property type="match status" value="2"/>
</dbReference>
<dbReference type="PROSITE" id="PS00798">
    <property type="entry name" value="ALDOKETO_REDUCTASE_1"/>
    <property type="match status" value="1"/>
</dbReference>